<proteinExistence type="predicted"/>
<dbReference type="Proteomes" id="UP000789901">
    <property type="component" value="Unassembled WGS sequence"/>
</dbReference>
<name>A0ABM8VZE0_GIGMA</name>
<dbReference type="EMBL" id="CAJVQB010000376">
    <property type="protein sequence ID" value="CAG8485365.1"/>
    <property type="molecule type" value="Genomic_DNA"/>
</dbReference>
<comment type="caution">
    <text evidence="1">The sequence shown here is derived from an EMBL/GenBank/DDBJ whole genome shotgun (WGS) entry which is preliminary data.</text>
</comment>
<keyword evidence="2" id="KW-1185">Reference proteome</keyword>
<organism evidence="1 2">
    <name type="scientific">Gigaspora margarita</name>
    <dbReference type="NCBI Taxonomy" id="4874"/>
    <lineage>
        <taxon>Eukaryota</taxon>
        <taxon>Fungi</taxon>
        <taxon>Fungi incertae sedis</taxon>
        <taxon>Mucoromycota</taxon>
        <taxon>Glomeromycotina</taxon>
        <taxon>Glomeromycetes</taxon>
        <taxon>Diversisporales</taxon>
        <taxon>Gigasporaceae</taxon>
        <taxon>Gigaspora</taxon>
    </lineage>
</organism>
<sequence length="125" mass="14760">MNLNSLLNDQESNDHDFYFCQSDNSNLENICHNNNVLLTKDVQYSAIELMPVQYSTMDLMPVQNSTISLMPFQCTTKDFQYFTTDLMLFQNSHQFYFNHHSNLNSVNFLKNNQVDYSMKYINEVD</sequence>
<protein>
    <submittedName>
        <fullName evidence="1">16061_t:CDS:1</fullName>
    </submittedName>
</protein>
<evidence type="ECO:0000313" key="1">
    <source>
        <dbReference type="EMBL" id="CAG8485365.1"/>
    </source>
</evidence>
<accession>A0ABM8VZE0</accession>
<evidence type="ECO:0000313" key="2">
    <source>
        <dbReference type="Proteomes" id="UP000789901"/>
    </source>
</evidence>
<gene>
    <name evidence="1" type="ORF">GMARGA_LOCUS1450</name>
</gene>
<reference evidence="1 2" key="1">
    <citation type="submission" date="2021-06" db="EMBL/GenBank/DDBJ databases">
        <authorList>
            <person name="Kallberg Y."/>
            <person name="Tangrot J."/>
            <person name="Rosling A."/>
        </authorList>
    </citation>
    <scope>NUCLEOTIDE SEQUENCE [LARGE SCALE GENOMIC DNA]</scope>
    <source>
        <strain evidence="1 2">120-4 pot B 10/14</strain>
    </source>
</reference>